<protein>
    <submittedName>
        <fullName evidence="1">Uncharacterized protein</fullName>
    </submittedName>
</protein>
<sequence length="60" mass="6614">MYELAYDTLRISYRVSAPRSLRTLEFKAGVEEALAGSDAAQLGRRQTAGSLLELKRAESP</sequence>
<name>A0A2Z3H5E4_9BACT</name>
<dbReference type="KEGG" id="gog:C1280_07260"/>
<evidence type="ECO:0000313" key="2">
    <source>
        <dbReference type="Proteomes" id="UP000245802"/>
    </source>
</evidence>
<evidence type="ECO:0000313" key="1">
    <source>
        <dbReference type="EMBL" id="AWM36834.1"/>
    </source>
</evidence>
<dbReference type="EMBL" id="CP025958">
    <property type="protein sequence ID" value="AWM36834.1"/>
    <property type="molecule type" value="Genomic_DNA"/>
</dbReference>
<dbReference type="AlphaFoldDB" id="A0A2Z3H5E4"/>
<proteinExistence type="predicted"/>
<organism evidence="1 2">
    <name type="scientific">Gemmata obscuriglobus</name>
    <dbReference type="NCBI Taxonomy" id="114"/>
    <lineage>
        <taxon>Bacteria</taxon>
        <taxon>Pseudomonadati</taxon>
        <taxon>Planctomycetota</taxon>
        <taxon>Planctomycetia</taxon>
        <taxon>Gemmatales</taxon>
        <taxon>Gemmataceae</taxon>
        <taxon>Gemmata</taxon>
    </lineage>
</organism>
<accession>A0A2Z3H5E4</accession>
<keyword evidence="2" id="KW-1185">Reference proteome</keyword>
<reference evidence="1 2" key="1">
    <citation type="submission" date="2018-01" db="EMBL/GenBank/DDBJ databases">
        <title>G. obscuriglobus.</title>
        <authorList>
            <person name="Franke J."/>
            <person name="Blomberg W."/>
            <person name="Selmecki A."/>
        </authorList>
    </citation>
    <scope>NUCLEOTIDE SEQUENCE [LARGE SCALE GENOMIC DNA]</scope>
    <source>
        <strain evidence="1 2">DSM 5831</strain>
    </source>
</reference>
<gene>
    <name evidence="1" type="ORF">C1280_07260</name>
</gene>
<dbReference type="Proteomes" id="UP000245802">
    <property type="component" value="Chromosome"/>
</dbReference>